<dbReference type="GO" id="GO:0071028">
    <property type="term" value="P:nuclear mRNA surveillance"/>
    <property type="evidence" value="ECO:0007669"/>
    <property type="project" value="TreeGrafter"/>
</dbReference>
<reference evidence="14" key="4">
    <citation type="submission" date="2015-06" db="UniProtKB">
        <authorList>
            <consortium name="EnsemblMetazoa"/>
        </authorList>
    </citation>
    <scope>IDENTIFICATION</scope>
</reference>
<dbReference type="GO" id="GO:0034476">
    <property type="term" value="P:U5 snRNA 3'-end processing"/>
    <property type="evidence" value="ECO:0007669"/>
    <property type="project" value="TreeGrafter"/>
</dbReference>
<dbReference type="Proteomes" id="UP000000673">
    <property type="component" value="Unassembled WGS sequence"/>
</dbReference>
<dbReference type="OMA" id="EIKAFWV"/>
<dbReference type="FunFam" id="3.30.230.70:FF:000017">
    <property type="entry name" value="Exosome complex component Rrp42"/>
    <property type="match status" value="1"/>
</dbReference>
<accession>W5JGM3</accession>
<evidence type="ECO:0000256" key="5">
    <source>
        <dbReference type="ARBA" id="ARBA00022552"/>
    </source>
</evidence>
<sequence length="306" mass="33300">MRTKGNIPPLQQIDERLDESTNAVNKPNETCAMDIKTFKLLHPVKYYKDYLENNIRPDGRELEELRPTAFSFGVIQSADGSAIAKIGNTTVVCGIKAELAAPKAVEPNQGYLIPNVEISPVSSPSYRPGPPSEEAQVYSQSLADVFSKARCIDLAQLCVEPGKLVWVLYCDLVCLDHDGCVFDAAVAALVAALHTVKLPKIVYNSDTGETEVDRSSLSALTVRCIPVTTSFVVIANRTIVDPTAEEEKLAGTILTITISAGKLSFVTQSGGQPMDHAVLKKCTESATQRERSVKKMIMKMQQKQTA</sequence>
<proteinExistence type="inferred from homology"/>
<comment type="similarity">
    <text evidence="3">Belongs to the RNase PH family.</text>
</comment>
<protein>
    <recommendedName>
        <fullName evidence="9">Ribosomal RNA-processing protein 43</fullName>
    </recommendedName>
</protein>
<dbReference type="GO" id="GO:0000467">
    <property type="term" value="P:exonucleolytic trimming to generate mature 3'-end of 5.8S rRNA from tricistronic rRNA transcript (SSU-rRNA, 5.8S rRNA, LSU-rRNA)"/>
    <property type="evidence" value="ECO:0007669"/>
    <property type="project" value="TreeGrafter"/>
</dbReference>
<gene>
    <name evidence="13" type="ORF">AND_005059</name>
</gene>
<dbReference type="GO" id="GO:0071038">
    <property type="term" value="P:TRAMP-dependent tRNA surveillance pathway"/>
    <property type="evidence" value="ECO:0007669"/>
    <property type="project" value="TreeGrafter"/>
</dbReference>
<keyword evidence="7" id="KW-0694">RNA-binding</keyword>
<keyword evidence="4" id="KW-0963">Cytoplasm</keyword>
<dbReference type="InterPro" id="IPR036345">
    <property type="entry name" value="ExoRNase_PH_dom2_sf"/>
</dbReference>
<dbReference type="GO" id="GO:0034473">
    <property type="term" value="P:U1 snRNA 3'-end processing"/>
    <property type="evidence" value="ECO:0007669"/>
    <property type="project" value="TreeGrafter"/>
</dbReference>
<keyword evidence="5" id="KW-0698">rRNA processing</keyword>
<reference evidence="13" key="2">
    <citation type="submission" date="2010-05" db="EMBL/GenBank/DDBJ databases">
        <authorList>
            <person name="Almeida L.G."/>
            <person name="Nicolas M.F."/>
            <person name="Souza R.C."/>
            <person name="Vasconcelos A.T.R."/>
        </authorList>
    </citation>
    <scope>NUCLEOTIDE SEQUENCE</scope>
</reference>
<evidence type="ECO:0000256" key="9">
    <source>
        <dbReference type="ARBA" id="ARBA00030617"/>
    </source>
</evidence>
<dbReference type="SUPFAM" id="SSF55666">
    <property type="entry name" value="Ribonuclease PH domain 2-like"/>
    <property type="match status" value="1"/>
</dbReference>
<keyword evidence="8" id="KW-0539">Nucleus</keyword>
<dbReference type="InterPro" id="IPR033196">
    <property type="entry name" value="Rrp43"/>
</dbReference>
<dbReference type="Gene3D" id="3.30.230.70">
    <property type="entry name" value="GHMP Kinase, N-terminal domain"/>
    <property type="match status" value="1"/>
</dbReference>
<keyword evidence="15" id="KW-1185">Reference proteome</keyword>
<dbReference type="VEuPathDB" id="VectorBase:ADAR2_007987"/>
<evidence type="ECO:0000256" key="1">
    <source>
        <dbReference type="ARBA" id="ARBA00004496"/>
    </source>
</evidence>
<evidence type="ECO:0000256" key="7">
    <source>
        <dbReference type="ARBA" id="ARBA00022884"/>
    </source>
</evidence>
<evidence type="ECO:0000256" key="2">
    <source>
        <dbReference type="ARBA" id="ARBA00004604"/>
    </source>
</evidence>
<name>W5JGM3_ANODA</name>
<keyword evidence="13" id="KW-0378">Hydrolase</keyword>
<evidence type="ECO:0000256" key="4">
    <source>
        <dbReference type="ARBA" id="ARBA00022490"/>
    </source>
</evidence>
<dbReference type="EMBL" id="ADMH02001279">
    <property type="protein sequence ID" value="ETN63236.1"/>
    <property type="molecule type" value="Genomic_DNA"/>
</dbReference>
<evidence type="ECO:0000256" key="8">
    <source>
        <dbReference type="ARBA" id="ARBA00023242"/>
    </source>
</evidence>
<dbReference type="AlphaFoldDB" id="W5JGM3"/>
<dbReference type="GO" id="GO:0016075">
    <property type="term" value="P:rRNA catabolic process"/>
    <property type="evidence" value="ECO:0007669"/>
    <property type="project" value="TreeGrafter"/>
</dbReference>
<dbReference type="PANTHER" id="PTHR11097">
    <property type="entry name" value="EXOSOME COMPLEX EXONUCLEASE RIBOSOMAL RNA PROCESSING PROTEIN"/>
    <property type="match status" value="1"/>
</dbReference>
<evidence type="ECO:0000313" key="13">
    <source>
        <dbReference type="EMBL" id="ETN63236.1"/>
    </source>
</evidence>
<dbReference type="SUPFAM" id="SSF54211">
    <property type="entry name" value="Ribosomal protein S5 domain 2-like"/>
    <property type="match status" value="1"/>
</dbReference>
<evidence type="ECO:0000259" key="11">
    <source>
        <dbReference type="Pfam" id="PF01138"/>
    </source>
</evidence>
<evidence type="ECO:0000256" key="6">
    <source>
        <dbReference type="ARBA" id="ARBA00022835"/>
    </source>
</evidence>
<dbReference type="GO" id="GO:0071035">
    <property type="term" value="P:nuclear polyadenylation-dependent rRNA catabolic process"/>
    <property type="evidence" value="ECO:0007669"/>
    <property type="project" value="TreeGrafter"/>
</dbReference>
<dbReference type="eggNOG" id="KOG1613">
    <property type="taxonomic scope" value="Eukaryota"/>
</dbReference>
<dbReference type="GO" id="GO:0004527">
    <property type="term" value="F:exonuclease activity"/>
    <property type="evidence" value="ECO:0007669"/>
    <property type="project" value="UniProtKB-KW"/>
</dbReference>
<feature type="domain" description="Exoribonuclease phosphorolytic" evidence="11">
    <location>
        <begin position="64"/>
        <end position="199"/>
    </location>
</feature>
<feature type="region of interest" description="Disordered" evidence="10">
    <location>
        <begin position="1"/>
        <end position="22"/>
    </location>
</feature>
<dbReference type="HOGENOM" id="CLU_038194_3_1_1"/>
<reference evidence="13 15" key="1">
    <citation type="journal article" date="2010" name="BMC Genomics">
        <title>Combination of measures distinguishes pre-miRNAs from other stem-loops in the genome of the newly sequenced Anopheles darlingi.</title>
        <authorList>
            <person name="Mendes N.D."/>
            <person name="Freitas A.T."/>
            <person name="Vasconcelos A.T."/>
            <person name="Sagot M.F."/>
        </authorList>
    </citation>
    <scope>NUCLEOTIDE SEQUENCE</scope>
</reference>
<dbReference type="InterPro" id="IPR015847">
    <property type="entry name" value="ExoRNase_PH_dom2"/>
</dbReference>
<keyword evidence="13" id="KW-0269">Exonuclease</keyword>
<evidence type="ECO:0000256" key="10">
    <source>
        <dbReference type="SAM" id="MobiDB-lite"/>
    </source>
</evidence>
<reference evidence="13" key="3">
    <citation type="journal article" date="2013" name="Nucleic Acids Res.">
        <title>The genome of Anopheles darlingi, the main neotropical malaria vector.</title>
        <authorList>
            <person name="Marinotti O."/>
            <person name="Cerqueira G.C."/>
            <person name="de Almeida L.G."/>
            <person name="Ferro M.I."/>
            <person name="Loreto E.L."/>
            <person name="Zaha A."/>
            <person name="Teixeira S.M."/>
            <person name="Wespiser A.R."/>
            <person name="Almeida E Silva A."/>
            <person name="Schlindwein A.D."/>
            <person name="Pacheco A.C."/>
            <person name="Silva A.L."/>
            <person name="Graveley B.R."/>
            <person name="Walenz B.P."/>
            <person name="Lima Bde A."/>
            <person name="Ribeiro C.A."/>
            <person name="Nunes-Silva C.G."/>
            <person name="de Carvalho C.R."/>
            <person name="Soares C.M."/>
            <person name="de Menezes C.B."/>
            <person name="Matiolli C."/>
            <person name="Caffrey D."/>
            <person name="Araujo D.A."/>
            <person name="de Oliveira D.M."/>
            <person name="Golenbock D."/>
            <person name="Grisard E.C."/>
            <person name="Fantinatti-Garboggini F."/>
            <person name="de Carvalho F.M."/>
            <person name="Barcellos F.G."/>
            <person name="Prosdocimi F."/>
            <person name="May G."/>
            <person name="Azevedo Junior G.M."/>
            <person name="Guimaraes G.M."/>
            <person name="Goldman G.H."/>
            <person name="Padilha I.Q."/>
            <person name="Batista Jda S."/>
            <person name="Ferro J.A."/>
            <person name="Ribeiro J.M."/>
            <person name="Fietto J.L."/>
            <person name="Dabbas K.M."/>
            <person name="Cerdeira L."/>
            <person name="Agnez-Lima L.F."/>
            <person name="Brocchi M."/>
            <person name="de Carvalho M.O."/>
            <person name="Teixeira Mde M."/>
            <person name="Diniz Maia Mde M."/>
            <person name="Goldman M.H."/>
            <person name="Cruz Schneider M.P."/>
            <person name="Felipe M.S."/>
            <person name="Hungria M."/>
            <person name="Nicolas M.F."/>
            <person name="Pereira M."/>
            <person name="Montes M.A."/>
            <person name="Cantao M.E."/>
            <person name="Vincentz M."/>
            <person name="Rafael M.S."/>
            <person name="Silverman N."/>
            <person name="Stoco P.H."/>
            <person name="Souza R.C."/>
            <person name="Vicentini R."/>
            <person name="Gazzinelli R.T."/>
            <person name="Neves Rde O."/>
            <person name="Silva R."/>
            <person name="Astolfi-Filho S."/>
            <person name="Maciel T.E."/>
            <person name="Urmenyi T.P."/>
            <person name="Tadei W.P."/>
            <person name="Camargo E.P."/>
            <person name="de Vasconcelos A.T."/>
        </authorList>
    </citation>
    <scope>NUCLEOTIDE SEQUENCE</scope>
</reference>
<dbReference type="GO" id="GO:0035925">
    <property type="term" value="F:mRNA 3'-UTR AU-rich region binding"/>
    <property type="evidence" value="ECO:0007669"/>
    <property type="project" value="TreeGrafter"/>
</dbReference>
<dbReference type="VEuPathDB" id="VectorBase:ADAC005059"/>
<dbReference type="CDD" id="cd11369">
    <property type="entry name" value="RNase_PH_RRP43"/>
    <property type="match status" value="1"/>
</dbReference>
<feature type="domain" description="Exoribonuclease phosphorolytic" evidence="12">
    <location>
        <begin position="224"/>
        <end position="288"/>
    </location>
</feature>
<comment type="subcellular location">
    <subcellularLocation>
        <location evidence="1">Cytoplasm</location>
    </subcellularLocation>
    <subcellularLocation>
        <location evidence="2">Nucleus</location>
        <location evidence="2">Nucleolus</location>
    </subcellularLocation>
</comment>
<dbReference type="Pfam" id="PF03725">
    <property type="entry name" value="RNase_PH_C"/>
    <property type="match status" value="1"/>
</dbReference>
<dbReference type="GO" id="GO:0000177">
    <property type="term" value="C:cytoplasmic exosome (RNase complex)"/>
    <property type="evidence" value="ECO:0007669"/>
    <property type="project" value="TreeGrafter"/>
</dbReference>
<dbReference type="Pfam" id="PF01138">
    <property type="entry name" value="RNase_PH"/>
    <property type="match status" value="1"/>
</dbReference>
<dbReference type="OrthoDB" id="45882at2759"/>
<evidence type="ECO:0000313" key="15">
    <source>
        <dbReference type="Proteomes" id="UP000000673"/>
    </source>
</evidence>
<evidence type="ECO:0000259" key="12">
    <source>
        <dbReference type="Pfam" id="PF03725"/>
    </source>
</evidence>
<evidence type="ECO:0000313" key="14">
    <source>
        <dbReference type="EnsemblMetazoa" id="ADAC005059-PA"/>
    </source>
</evidence>
<dbReference type="InterPro" id="IPR020568">
    <property type="entry name" value="Ribosomal_Su5_D2-typ_SF"/>
</dbReference>
<dbReference type="PANTHER" id="PTHR11097:SF9">
    <property type="entry name" value="EXOSOME COMPLEX COMPONENT RRP43"/>
    <property type="match status" value="1"/>
</dbReference>
<dbReference type="STRING" id="43151.W5JGM3"/>
<dbReference type="InterPro" id="IPR001247">
    <property type="entry name" value="ExoRNase_PH_dom1"/>
</dbReference>
<keyword evidence="13" id="KW-0540">Nuclease</keyword>
<dbReference type="EnsemblMetazoa" id="ADAC005059-RA">
    <property type="protein sequence ID" value="ADAC005059-PA"/>
    <property type="gene ID" value="ADAC005059"/>
</dbReference>
<dbReference type="InterPro" id="IPR050590">
    <property type="entry name" value="Exosome_comp_Rrp42_subfam"/>
</dbReference>
<organism evidence="13">
    <name type="scientific">Anopheles darlingi</name>
    <name type="common">Mosquito</name>
    <dbReference type="NCBI Taxonomy" id="43151"/>
    <lineage>
        <taxon>Eukaryota</taxon>
        <taxon>Metazoa</taxon>
        <taxon>Ecdysozoa</taxon>
        <taxon>Arthropoda</taxon>
        <taxon>Hexapoda</taxon>
        <taxon>Insecta</taxon>
        <taxon>Pterygota</taxon>
        <taxon>Neoptera</taxon>
        <taxon>Endopterygota</taxon>
        <taxon>Diptera</taxon>
        <taxon>Nematocera</taxon>
        <taxon>Culicoidea</taxon>
        <taxon>Culicidae</taxon>
        <taxon>Anophelinae</taxon>
        <taxon>Anopheles</taxon>
    </lineage>
</organism>
<dbReference type="GO" id="GO:0034475">
    <property type="term" value="P:U4 snRNA 3'-end processing"/>
    <property type="evidence" value="ECO:0007669"/>
    <property type="project" value="TreeGrafter"/>
</dbReference>
<evidence type="ECO:0000256" key="3">
    <source>
        <dbReference type="ARBA" id="ARBA00006678"/>
    </source>
</evidence>
<dbReference type="InterPro" id="IPR027408">
    <property type="entry name" value="PNPase/RNase_PH_dom_sf"/>
</dbReference>
<dbReference type="GO" id="GO:0000176">
    <property type="term" value="C:nuclear exosome (RNase complex)"/>
    <property type="evidence" value="ECO:0007669"/>
    <property type="project" value="TreeGrafter"/>
</dbReference>
<keyword evidence="6" id="KW-0271">Exosome</keyword>
<dbReference type="GO" id="GO:0005730">
    <property type="term" value="C:nucleolus"/>
    <property type="evidence" value="ECO:0007669"/>
    <property type="project" value="UniProtKB-SubCell"/>
</dbReference>